<reference evidence="3 4" key="1">
    <citation type="submission" date="2017-01" db="EMBL/GenBank/DDBJ databases">
        <title>The recent genome duplication of the halophilic yeast Hortaea werneckii: insights from long-read sequencing.</title>
        <authorList>
            <person name="Sinha S."/>
            <person name="Flibotte S."/>
            <person name="Neira M."/>
            <person name="Lenassi M."/>
            <person name="Gostincar C."/>
            <person name="Stajich J.E."/>
            <person name="Nislow C.E."/>
        </authorList>
    </citation>
    <scope>NUCLEOTIDE SEQUENCE [LARGE SCALE GENOMIC DNA]</scope>
    <source>
        <strain evidence="3 4">EXF-2000</strain>
    </source>
</reference>
<proteinExistence type="predicted"/>
<dbReference type="Pfam" id="PF07983">
    <property type="entry name" value="X8"/>
    <property type="match status" value="1"/>
</dbReference>
<evidence type="ECO:0000313" key="3">
    <source>
        <dbReference type="EMBL" id="OTA23768.1"/>
    </source>
</evidence>
<dbReference type="Gene3D" id="1.20.58.1040">
    <property type="match status" value="1"/>
</dbReference>
<protein>
    <recommendedName>
        <fullName evidence="2">X8 domain-containing protein</fullName>
    </recommendedName>
</protein>
<dbReference type="SMART" id="SM00768">
    <property type="entry name" value="X8"/>
    <property type="match status" value="1"/>
</dbReference>
<dbReference type="VEuPathDB" id="FungiDB:BTJ68_13753"/>
<gene>
    <name evidence="3" type="ORF">BTJ68_13753</name>
</gene>
<dbReference type="AlphaFoldDB" id="A0A1Z5SSQ1"/>
<keyword evidence="1" id="KW-0732">Signal</keyword>
<evidence type="ECO:0000256" key="1">
    <source>
        <dbReference type="ARBA" id="ARBA00022729"/>
    </source>
</evidence>
<sequence length="125" mass="13096">MSAYNPTASPAECPEVSTSSWAAKATLPPTPNQELCSCMYNSLNDLFGTVCGLSNGSHYDGINANATIGEYSAYSMCNSTEQMAFVLNQYYQAQDSSNKASACNFDGSASIKSTQAPGATCSSLL</sequence>
<keyword evidence="4" id="KW-1185">Reference proteome</keyword>
<accession>A0A1Z5SSQ1</accession>
<comment type="caution">
    <text evidence="3">The sequence shown here is derived from an EMBL/GenBank/DDBJ whole genome shotgun (WGS) entry which is preliminary data.</text>
</comment>
<organism evidence="3 4">
    <name type="scientific">Hortaea werneckii EXF-2000</name>
    <dbReference type="NCBI Taxonomy" id="1157616"/>
    <lineage>
        <taxon>Eukaryota</taxon>
        <taxon>Fungi</taxon>
        <taxon>Dikarya</taxon>
        <taxon>Ascomycota</taxon>
        <taxon>Pezizomycotina</taxon>
        <taxon>Dothideomycetes</taxon>
        <taxon>Dothideomycetidae</taxon>
        <taxon>Mycosphaerellales</taxon>
        <taxon>Teratosphaeriaceae</taxon>
        <taxon>Hortaea</taxon>
    </lineage>
</organism>
<dbReference type="InParanoid" id="A0A1Z5SSQ1"/>
<dbReference type="EMBL" id="MUNK01000277">
    <property type="protein sequence ID" value="OTA23768.1"/>
    <property type="molecule type" value="Genomic_DNA"/>
</dbReference>
<evidence type="ECO:0000313" key="4">
    <source>
        <dbReference type="Proteomes" id="UP000194280"/>
    </source>
</evidence>
<dbReference type="InterPro" id="IPR012946">
    <property type="entry name" value="X8"/>
</dbReference>
<dbReference type="Proteomes" id="UP000194280">
    <property type="component" value="Unassembled WGS sequence"/>
</dbReference>
<name>A0A1Z5SSQ1_HORWE</name>
<dbReference type="STRING" id="1157616.A0A1Z5SSQ1"/>
<dbReference type="OrthoDB" id="5426318at2759"/>
<feature type="domain" description="X8" evidence="2">
    <location>
        <begin position="34"/>
        <end position="123"/>
    </location>
</feature>
<evidence type="ECO:0000259" key="2">
    <source>
        <dbReference type="SMART" id="SM00768"/>
    </source>
</evidence>